<reference evidence="2" key="1">
    <citation type="journal article" date="2012" name="Mol. Plant Microbe Interact.">
        <title>A highly conserved effector in Fusarium oxysporum is required for full virulence on Arabidopsis.</title>
        <authorList>
            <person name="Thatcher L.F."/>
            <person name="Gardiner D.M."/>
            <person name="Kazan K."/>
            <person name="Manners J."/>
        </authorList>
    </citation>
    <scope>NUCLEOTIDE SEQUENCE [LARGE SCALE GENOMIC DNA]</scope>
    <source>
        <strain evidence="2">Fo5176</strain>
    </source>
</reference>
<name>F9FF04_FUSOF</name>
<feature type="region of interest" description="Disordered" evidence="1">
    <location>
        <begin position="25"/>
        <end position="50"/>
    </location>
</feature>
<feature type="compositionally biased region" description="Polar residues" evidence="1">
    <location>
        <begin position="25"/>
        <end position="38"/>
    </location>
</feature>
<proteinExistence type="predicted"/>
<sequence length="80" mass="8497">LKMINLLSSLPAKVAEQQLPGYISVGSSSSHDNTSGGLSTEEDNGKTFQVNSSKQAGLKSYFIRATSSPKSVIKPLCRPI</sequence>
<accession>F9FF04</accession>
<comment type="caution">
    <text evidence="2">The sequence shown here is derived from an EMBL/GenBank/DDBJ whole genome shotgun (WGS) entry which is preliminary data.</text>
</comment>
<dbReference type="EMBL" id="AFQF01001540">
    <property type="protein sequence ID" value="EGU84503.1"/>
    <property type="molecule type" value="Genomic_DNA"/>
</dbReference>
<protein>
    <submittedName>
        <fullName evidence="2">Uncharacterized protein</fullName>
    </submittedName>
</protein>
<feature type="non-terminal residue" evidence="2">
    <location>
        <position position="1"/>
    </location>
</feature>
<organism evidence="2">
    <name type="scientific">Fusarium oxysporum (strain Fo5176)</name>
    <name type="common">Fusarium vascular wilt</name>
    <dbReference type="NCBI Taxonomy" id="660025"/>
    <lineage>
        <taxon>Eukaryota</taxon>
        <taxon>Fungi</taxon>
        <taxon>Dikarya</taxon>
        <taxon>Ascomycota</taxon>
        <taxon>Pezizomycotina</taxon>
        <taxon>Sordariomycetes</taxon>
        <taxon>Hypocreomycetidae</taxon>
        <taxon>Hypocreales</taxon>
        <taxon>Nectriaceae</taxon>
        <taxon>Fusarium</taxon>
        <taxon>Fusarium oxysporum species complex</taxon>
    </lineage>
</organism>
<gene>
    <name evidence="2" type="ORF">FOXB_04982</name>
</gene>
<evidence type="ECO:0000313" key="2">
    <source>
        <dbReference type="EMBL" id="EGU84503.1"/>
    </source>
</evidence>
<dbReference type="AlphaFoldDB" id="F9FF04"/>
<evidence type="ECO:0000256" key="1">
    <source>
        <dbReference type="SAM" id="MobiDB-lite"/>
    </source>
</evidence>